<sequence length="157" mass="17365">MANDPCRLRLLTDADAGPLAALLGSQRLEYLRDFFPFAFDLPTIRAQLAQAAKDRFWAIEADGAVVGMVMLRGMDAGYARPSFGIVVAETAAGRGFGRQALDFAIRWAEENDIPGIFLKVAEDNAAARRLYEEAGFRFEGVCPDIGHRMYVLPLPRR</sequence>
<name>A0A7C9US04_9PROT</name>
<dbReference type="PANTHER" id="PTHR43877">
    <property type="entry name" value="AMINOALKYLPHOSPHONATE N-ACETYLTRANSFERASE-RELATED-RELATED"/>
    <property type="match status" value="1"/>
</dbReference>
<evidence type="ECO:0000313" key="5">
    <source>
        <dbReference type="Proteomes" id="UP000480684"/>
    </source>
</evidence>
<dbReference type="Pfam" id="PF00583">
    <property type="entry name" value="Acetyltransf_1"/>
    <property type="match status" value="1"/>
</dbReference>
<dbReference type="Proteomes" id="UP000480684">
    <property type="component" value="Unassembled WGS sequence"/>
</dbReference>
<organism evidence="4 5">
    <name type="scientific">Magnetospirillum aberrantis SpK</name>
    <dbReference type="NCBI Taxonomy" id="908842"/>
    <lineage>
        <taxon>Bacteria</taxon>
        <taxon>Pseudomonadati</taxon>
        <taxon>Pseudomonadota</taxon>
        <taxon>Alphaproteobacteria</taxon>
        <taxon>Rhodospirillales</taxon>
        <taxon>Rhodospirillaceae</taxon>
        <taxon>Magnetospirillum</taxon>
    </lineage>
</organism>
<dbReference type="RefSeq" id="WP_163673567.1">
    <property type="nucleotide sequence ID" value="NZ_JAAIYP010000001.1"/>
</dbReference>
<keyword evidence="5" id="KW-1185">Reference proteome</keyword>
<evidence type="ECO:0000256" key="1">
    <source>
        <dbReference type="ARBA" id="ARBA00022679"/>
    </source>
</evidence>
<dbReference type="InterPro" id="IPR050832">
    <property type="entry name" value="Bact_Acetyltransf"/>
</dbReference>
<dbReference type="PANTHER" id="PTHR43877:SF2">
    <property type="entry name" value="AMINOALKYLPHOSPHONATE N-ACETYLTRANSFERASE-RELATED"/>
    <property type="match status" value="1"/>
</dbReference>
<protein>
    <submittedName>
        <fullName evidence="4">GNAT family N-acetyltransferase</fullName>
    </submittedName>
</protein>
<gene>
    <name evidence="4" type="ORF">G4223_00250</name>
</gene>
<evidence type="ECO:0000259" key="3">
    <source>
        <dbReference type="PROSITE" id="PS51186"/>
    </source>
</evidence>
<evidence type="ECO:0000313" key="4">
    <source>
        <dbReference type="EMBL" id="NFV78546.1"/>
    </source>
</evidence>
<comment type="caution">
    <text evidence="4">The sequence shown here is derived from an EMBL/GenBank/DDBJ whole genome shotgun (WGS) entry which is preliminary data.</text>
</comment>
<accession>A0A7C9US04</accession>
<dbReference type="GO" id="GO:0016747">
    <property type="term" value="F:acyltransferase activity, transferring groups other than amino-acyl groups"/>
    <property type="evidence" value="ECO:0007669"/>
    <property type="project" value="InterPro"/>
</dbReference>
<keyword evidence="2" id="KW-0012">Acyltransferase</keyword>
<dbReference type="InterPro" id="IPR016181">
    <property type="entry name" value="Acyl_CoA_acyltransferase"/>
</dbReference>
<dbReference type="CDD" id="cd04301">
    <property type="entry name" value="NAT_SF"/>
    <property type="match status" value="1"/>
</dbReference>
<feature type="domain" description="N-acetyltransferase" evidence="3">
    <location>
        <begin position="6"/>
        <end position="157"/>
    </location>
</feature>
<dbReference type="AlphaFoldDB" id="A0A7C9US04"/>
<keyword evidence="1 4" id="KW-0808">Transferase</keyword>
<reference evidence="4 5" key="1">
    <citation type="submission" date="2020-02" db="EMBL/GenBank/DDBJ databases">
        <authorList>
            <person name="Dziuba M."/>
            <person name="Kuznetsov B."/>
            <person name="Mardanov A."/>
            <person name="Ravin N."/>
            <person name="Grouzdev D."/>
        </authorList>
    </citation>
    <scope>NUCLEOTIDE SEQUENCE [LARGE SCALE GENOMIC DNA]</scope>
    <source>
        <strain evidence="4 5">SpK</strain>
    </source>
</reference>
<dbReference type="InterPro" id="IPR000182">
    <property type="entry name" value="GNAT_dom"/>
</dbReference>
<dbReference type="PROSITE" id="PS51186">
    <property type="entry name" value="GNAT"/>
    <property type="match status" value="1"/>
</dbReference>
<dbReference type="Gene3D" id="3.40.630.30">
    <property type="match status" value="1"/>
</dbReference>
<dbReference type="SUPFAM" id="SSF55729">
    <property type="entry name" value="Acyl-CoA N-acyltransferases (Nat)"/>
    <property type="match status" value="1"/>
</dbReference>
<evidence type="ECO:0000256" key="2">
    <source>
        <dbReference type="ARBA" id="ARBA00023315"/>
    </source>
</evidence>
<proteinExistence type="predicted"/>
<dbReference type="EMBL" id="JAAIYP010000001">
    <property type="protein sequence ID" value="NFV78546.1"/>
    <property type="molecule type" value="Genomic_DNA"/>
</dbReference>